<proteinExistence type="inferred from homology"/>
<dbReference type="InterPro" id="IPR004404">
    <property type="entry name" value="DihydroxyA_deHydtase"/>
</dbReference>
<feature type="domain" description="Dihydroxy-acid/6-phosphogluconate dehydratase C-terminal" evidence="17">
    <location>
        <begin position="365"/>
        <end position="554"/>
    </location>
</feature>
<dbReference type="SUPFAM" id="SSF143975">
    <property type="entry name" value="IlvD/EDD N-terminal domain-like"/>
    <property type="match status" value="1"/>
</dbReference>
<comment type="similarity">
    <text evidence="2 15">Belongs to the IlvD/Edd family.</text>
</comment>
<dbReference type="EC" id="4.2.1.9" evidence="14 15"/>
<dbReference type="NCBIfam" id="TIGR00110">
    <property type="entry name" value="ilvD"/>
    <property type="match status" value="1"/>
</dbReference>
<evidence type="ECO:0000256" key="12">
    <source>
        <dbReference type="ARBA" id="ARBA00029436"/>
    </source>
</evidence>
<dbReference type="SUPFAM" id="SSF52016">
    <property type="entry name" value="LeuD/IlvD-like"/>
    <property type="match status" value="1"/>
</dbReference>
<comment type="subunit">
    <text evidence="15">Homodimer.</text>
</comment>
<feature type="modified residue" description="N6-carboxylysine" evidence="15">
    <location>
        <position position="126"/>
    </location>
</feature>
<evidence type="ECO:0000256" key="5">
    <source>
        <dbReference type="ARBA" id="ARBA00022723"/>
    </source>
</evidence>
<evidence type="ECO:0000259" key="17">
    <source>
        <dbReference type="Pfam" id="PF24877"/>
    </source>
</evidence>
<protein>
    <recommendedName>
        <fullName evidence="14 15">Dihydroxy-acid dehydratase</fullName>
        <shortName evidence="15">DAD</shortName>
        <ecNumber evidence="14 15">4.2.1.9</ecNumber>
    </recommendedName>
</protein>
<dbReference type="Gene3D" id="3.50.30.80">
    <property type="entry name" value="IlvD/EDD C-terminal domain-like"/>
    <property type="match status" value="1"/>
</dbReference>
<evidence type="ECO:0000256" key="3">
    <source>
        <dbReference type="ARBA" id="ARBA00022605"/>
    </source>
</evidence>
<comment type="catalytic activity">
    <reaction evidence="15">
        <text>(2R,3R)-2,3-dihydroxy-3-methylpentanoate = (S)-3-methyl-2-oxopentanoate + H2O</text>
        <dbReference type="Rhea" id="RHEA:27694"/>
        <dbReference type="ChEBI" id="CHEBI:15377"/>
        <dbReference type="ChEBI" id="CHEBI:35146"/>
        <dbReference type="ChEBI" id="CHEBI:49258"/>
        <dbReference type="EC" id="4.2.1.9"/>
    </reaction>
</comment>
<dbReference type="InterPro" id="IPR037237">
    <property type="entry name" value="IlvD/EDD_N"/>
</dbReference>
<comment type="caution">
    <text evidence="18">The sequence shown here is derived from an EMBL/GenBank/DDBJ whole genome shotgun (WGS) entry which is preliminary data.</text>
</comment>
<dbReference type="NCBIfam" id="NF002068">
    <property type="entry name" value="PRK00911.1"/>
    <property type="match status" value="1"/>
</dbReference>
<dbReference type="GO" id="GO:0004160">
    <property type="term" value="F:dihydroxy-acid dehydratase activity"/>
    <property type="evidence" value="ECO:0007669"/>
    <property type="project" value="UniProtKB-EC"/>
</dbReference>
<keyword evidence="19" id="KW-1185">Reference proteome</keyword>
<reference evidence="18 19" key="1">
    <citation type="submission" date="2023-07" db="EMBL/GenBank/DDBJ databases">
        <title>Sorghum-associated microbial communities from plants grown in Nebraska, USA.</title>
        <authorList>
            <person name="Schachtman D."/>
        </authorList>
    </citation>
    <scope>NUCLEOTIDE SEQUENCE [LARGE SCALE GENOMIC DNA]</scope>
    <source>
        <strain evidence="18 19">BE314</strain>
    </source>
</reference>
<dbReference type="PANTHER" id="PTHR21000:SF5">
    <property type="entry name" value="DIHYDROXY-ACID DEHYDRATASE, MITOCHONDRIAL"/>
    <property type="match status" value="1"/>
</dbReference>
<evidence type="ECO:0000256" key="14">
    <source>
        <dbReference type="ARBA" id="ARBA00029490"/>
    </source>
</evidence>
<dbReference type="PANTHER" id="PTHR21000">
    <property type="entry name" value="DIHYDROXY-ACID DEHYDRATASE DAD"/>
    <property type="match status" value="1"/>
</dbReference>
<comment type="pathway">
    <text evidence="13 15">Amino-acid biosynthesis; L-isoleucine biosynthesis; L-isoleucine from 2-oxobutanoate: step 3/4.</text>
</comment>
<evidence type="ECO:0000256" key="13">
    <source>
        <dbReference type="ARBA" id="ARBA00029437"/>
    </source>
</evidence>
<dbReference type="PROSITE" id="PS00886">
    <property type="entry name" value="ILVD_EDD_1"/>
    <property type="match status" value="1"/>
</dbReference>
<comment type="cofactor">
    <cofactor evidence="15">
        <name>[2Fe-2S] cluster</name>
        <dbReference type="ChEBI" id="CHEBI:190135"/>
    </cofactor>
    <text evidence="15">Binds 1 [2Fe-2S] cluster per subunit. This cluster acts as a Lewis acid cofactor.</text>
</comment>
<evidence type="ECO:0000256" key="1">
    <source>
        <dbReference type="ARBA" id="ARBA00001946"/>
    </source>
</evidence>
<sequence length="560" mass="58722">MSEANRRSKNITEGVARAPNRSMYYGMGYQESDFGKPMIGIANGHSTITPCNSGLQKLADAAVIGLKAAGANAQLFGTPTISDGMAMGTEGMKYSLVSREVISDCVETCVGGQWLDGVMVIGGCDKNMPGGMMGMLRANVPAIYIYGGTIKPGHYKGQDLNIVSVFEAVGQFSAGKMSEEDFCQIEKRAIPGSGSCGGMYTANTMSSAFEALGMSLPHSSSMSNVEDEVVENVKKASAYLVDAVKADLKPRDIVTKKAIENAVAVIMATGGSTNAVLHFLAIAHAAEVDWTIDDFERMRKKIPVLCNLKPSGKYLAVDLHKAGGVPAVMKELLTAGLLHGDCITITGKTVAENLADVPALSADQDVIQPVAKPIYEEGHLAILKGNLSPEGCVAKITGLKNPVITGPARVFDDEQSALAAIMANRIVAGDVMVLRYLGPKGGPGMPEMLAPTGALIGQGLGESVGLITDGRFSGGTWGMVVGHVAPEAYEGGVIALVQEGDSITIDAHQLLLNLNVDDAELAKRRAAWVKPAPRYTRGVLAKFAKNASSASSGAVLDRFE</sequence>
<feature type="binding site" evidence="15">
    <location>
        <position position="125"/>
    </location>
    <ligand>
        <name>Mg(2+)</name>
        <dbReference type="ChEBI" id="CHEBI:18420"/>
    </ligand>
</feature>
<dbReference type="EMBL" id="JAVDXU010000001">
    <property type="protein sequence ID" value="MDR7267867.1"/>
    <property type="molecule type" value="Genomic_DNA"/>
</dbReference>
<keyword evidence="10 15" id="KW-0100">Branched-chain amino acid biosynthesis</keyword>
<evidence type="ECO:0000256" key="2">
    <source>
        <dbReference type="ARBA" id="ARBA00006486"/>
    </source>
</evidence>
<name>A0ABU1YG82_ROSSA</name>
<feature type="binding site" description="via carbamate group" evidence="15">
    <location>
        <position position="126"/>
    </location>
    <ligand>
        <name>Mg(2+)</name>
        <dbReference type="ChEBI" id="CHEBI:18420"/>
    </ligand>
</feature>
<comment type="caution">
    <text evidence="15">Lacks conserved residue(s) required for the propagation of feature annotation.</text>
</comment>
<dbReference type="Pfam" id="PF24877">
    <property type="entry name" value="ILV_EDD_C"/>
    <property type="match status" value="1"/>
</dbReference>
<comment type="catalytic activity">
    <reaction evidence="11">
        <text>(2R)-2,3-dihydroxy-3-methylbutanoate = 3-methyl-2-oxobutanoate + H2O</text>
        <dbReference type="Rhea" id="RHEA:24809"/>
        <dbReference type="ChEBI" id="CHEBI:11851"/>
        <dbReference type="ChEBI" id="CHEBI:15377"/>
        <dbReference type="ChEBI" id="CHEBI:49072"/>
        <dbReference type="EC" id="4.2.1.9"/>
    </reaction>
    <physiologicalReaction direction="left-to-right" evidence="11">
        <dbReference type="Rhea" id="RHEA:24810"/>
    </physiologicalReaction>
</comment>
<keyword evidence="9 15" id="KW-0456">Lyase</keyword>
<evidence type="ECO:0000256" key="9">
    <source>
        <dbReference type="ARBA" id="ARBA00023239"/>
    </source>
</evidence>
<evidence type="ECO:0000256" key="15">
    <source>
        <dbReference type="HAMAP-Rule" id="MF_00012"/>
    </source>
</evidence>
<keyword evidence="8 15" id="KW-0411">Iron-sulfur</keyword>
<keyword evidence="3 15" id="KW-0028">Amino-acid biosynthesis</keyword>
<evidence type="ECO:0000256" key="6">
    <source>
        <dbReference type="ARBA" id="ARBA00022842"/>
    </source>
</evidence>
<evidence type="ECO:0000256" key="4">
    <source>
        <dbReference type="ARBA" id="ARBA00022714"/>
    </source>
</evidence>
<evidence type="ECO:0000313" key="19">
    <source>
        <dbReference type="Proteomes" id="UP001180453"/>
    </source>
</evidence>
<feature type="binding site" evidence="15">
    <location>
        <position position="51"/>
    </location>
    <ligand>
        <name>[2Fe-2S] cluster</name>
        <dbReference type="ChEBI" id="CHEBI:190135"/>
    </ligand>
</feature>
<dbReference type="InterPro" id="IPR020558">
    <property type="entry name" value="DiOHA_6PGluconate_deHydtase_CS"/>
</dbReference>
<feature type="binding site" evidence="15">
    <location>
        <position position="447"/>
    </location>
    <ligand>
        <name>Mg(2+)</name>
        <dbReference type="ChEBI" id="CHEBI:18420"/>
    </ligand>
</feature>
<dbReference type="RefSeq" id="WP_310260386.1">
    <property type="nucleotide sequence ID" value="NZ_JAVDXU010000001.1"/>
</dbReference>
<evidence type="ECO:0000259" key="16">
    <source>
        <dbReference type="Pfam" id="PF00920"/>
    </source>
</evidence>
<keyword evidence="5 15" id="KW-0479">Metal-binding</keyword>
<evidence type="ECO:0000256" key="8">
    <source>
        <dbReference type="ARBA" id="ARBA00023014"/>
    </source>
</evidence>
<dbReference type="InterPro" id="IPR042096">
    <property type="entry name" value="Dihydro-acid_dehy_C"/>
</dbReference>
<accession>A0ABU1YG82</accession>
<gene>
    <name evidence="15" type="primary">ilvD</name>
    <name evidence="18" type="ORF">J2X20_000496</name>
</gene>
<organism evidence="18 19">
    <name type="scientific">Roseateles saccharophilus</name>
    <name type="common">Pseudomonas saccharophila</name>
    <dbReference type="NCBI Taxonomy" id="304"/>
    <lineage>
        <taxon>Bacteria</taxon>
        <taxon>Pseudomonadati</taxon>
        <taxon>Pseudomonadota</taxon>
        <taxon>Betaproteobacteria</taxon>
        <taxon>Burkholderiales</taxon>
        <taxon>Sphaerotilaceae</taxon>
        <taxon>Roseateles</taxon>
    </lineage>
</organism>
<evidence type="ECO:0000256" key="10">
    <source>
        <dbReference type="ARBA" id="ARBA00023304"/>
    </source>
</evidence>
<feature type="domain" description="Dihydroxy-acid/6-phosphogluconate dehydratase N-terminal" evidence="16">
    <location>
        <begin position="36"/>
        <end position="353"/>
    </location>
</feature>
<dbReference type="PROSITE" id="PS00887">
    <property type="entry name" value="ILVD_EDD_2"/>
    <property type="match status" value="1"/>
</dbReference>
<dbReference type="InterPro" id="IPR050165">
    <property type="entry name" value="DHAD_IlvD/Edd"/>
</dbReference>
<dbReference type="InterPro" id="IPR000581">
    <property type="entry name" value="ILV_EDD_N"/>
</dbReference>
<keyword evidence="6 15" id="KW-0460">Magnesium</keyword>
<comment type="pathway">
    <text evidence="12 15">Amino-acid biosynthesis; L-valine biosynthesis; L-valine from pyruvate: step 3/4.</text>
</comment>
<dbReference type="Proteomes" id="UP001180453">
    <property type="component" value="Unassembled WGS sequence"/>
</dbReference>
<dbReference type="InterPro" id="IPR056740">
    <property type="entry name" value="ILV_EDD_C"/>
</dbReference>
<comment type="cofactor">
    <cofactor evidence="1 15">
        <name>Mg(2+)</name>
        <dbReference type="ChEBI" id="CHEBI:18420"/>
    </cofactor>
</comment>
<feature type="binding site" evidence="15">
    <location>
        <position position="83"/>
    </location>
    <ligand>
        <name>Mg(2+)</name>
        <dbReference type="ChEBI" id="CHEBI:18420"/>
    </ligand>
</feature>
<feature type="binding site" evidence="15">
    <location>
        <position position="109"/>
    </location>
    <ligand>
        <name>[2Fe-2S] cluster</name>
        <dbReference type="ChEBI" id="CHEBI:190135"/>
    </ligand>
</feature>
<evidence type="ECO:0000313" key="18">
    <source>
        <dbReference type="EMBL" id="MDR7267867.1"/>
    </source>
</evidence>
<keyword evidence="7 15" id="KW-0408">Iron</keyword>
<feature type="active site" description="Proton acceptor" evidence="15">
    <location>
        <position position="473"/>
    </location>
</feature>
<evidence type="ECO:0000256" key="11">
    <source>
        <dbReference type="ARBA" id="ARBA00029304"/>
    </source>
</evidence>
<keyword evidence="4 15" id="KW-0001">2Fe-2S</keyword>
<dbReference type="HAMAP" id="MF_00012">
    <property type="entry name" value="IlvD"/>
    <property type="match status" value="1"/>
</dbReference>
<evidence type="ECO:0000256" key="7">
    <source>
        <dbReference type="ARBA" id="ARBA00023004"/>
    </source>
</evidence>
<comment type="function">
    <text evidence="15">Functions in the biosynthesis of branched-chain amino acids. Catalyzes the dehydration of (2R,3R)-2,3-dihydroxy-3-methylpentanoate (2,3-dihydroxy-3-methylvalerate) into 2-oxo-3-methylpentanoate (2-oxo-3-methylvalerate) and of (2R)-2,3-dihydroxy-3-methylbutanoate (2,3-dihydroxyisovalerate) into 2-oxo-3-methylbutanoate (2-oxoisovalerate), the penultimate precursor to L-isoleucine and L-valine, respectively.</text>
</comment>
<dbReference type="Pfam" id="PF00920">
    <property type="entry name" value="ILVD_EDD_N"/>
    <property type="match status" value="1"/>
</dbReference>